<dbReference type="Gene3D" id="3.60.15.10">
    <property type="entry name" value="Ribonuclease Z/Hydroxyacylglutathione hydrolase-like"/>
    <property type="match status" value="1"/>
</dbReference>
<keyword evidence="2" id="KW-1185">Reference proteome</keyword>
<dbReference type="EMBL" id="ML741842">
    <property type="protein sequence ID" value="KAE8322660.1"/>
    <property type="molecule type" value="Genomic_DNA"/>
</dbReference>
<dbReference type="Proteomes" id="UP000325945">
    <property type="component" value="Unassembled WGS sequence"/>
</dbReference>
<evidence type="ECO:0000313" key="2">
    <source>
        <dbReference type="Proteomes" id="UP000325945"/>
    </source>
</evidence>
<dbReference type="AlphaFoldDB" id="A0A5N6WTC8"/>
<gene>
    <name evidence="1" type="ORF">BDV39DRAFT_209602</name>
</gene>
<proteinExistence type="predicted"/>
<name>A0A5N6WTC8_9EURO</name>
<dbReference type="InterPro" id="IPR036866">
    <property type="entry name" value="RibonucZ/Hydroxyglut_hydro"/>
</dbReference>
<organism evidence="1 2">
    <name type="scientific">Aspergillus sergii</name>
    <dbReference type="NCBI Taxonomy" id="1034303"/>
    <lineage>
        <taxon>Eukaryota</taxon>
        <taxon>Fungi</taxon>
        <taxon>Dikarya</taxon>
        <taxon>Ascomycota</taxon>
        <taxon>Pezizomycotina</taxon>
        <taxon>Eurotiomycetes</taxon>
        <taxon>Eurotiomycetidae</taxon>
        <taxon>Eurotiales</taxon>
        <taxon>Aspergillaceae</taxon>
        <taxon>Aspergillus</taxon>
        <taxon>Aspergillus subgen. Circumdati</taxon>
    </lineage>
</organism>
<protein>
    <submittedName>
        <fullName evidence="1">Uncharacterized protein</fullName>
    </submittedName>
</protein>
<sequence>MYNSARILGGHADATNPALTGASHLDNVKRTLMNSLVNLLDIWELELVAKGLSLCVGRSWWATYGLTTPAFGSEAEIRGGMPMGGILPNAICFTGDTVYIEELDSTADRYHVSAAVMYLGSAHAPDKEDPNGPLVKITMGGKDGARLFRRDDLHY</sequence>
<reference evidence="2" key="1">
    <citation type="submission" date="2019-04" db="EMBL/GenBank/DDBJ databases">
        <title>Friends and foes A comparative genomics studyof 23 Aspergillus species from section Flavi.</title>
        <authorList>
            <consortium name="DOE Joint Genome Institute"/>
            <person name="Kjaerbolling I."/>
            <person name="Vesth T."/>
            <person name="Frisvad J.C."/>
            <person name="Nybo J.L."/>
            <person name="Theobald S."/>
            <person name="Kildgaard S."/>
            <person name="Isbrandt T."/>
            <person name="Kuo A."/>
            <person name="Sato A."/>
            <person name="Lyhne E.K."/>
            <person name="Kogle M.E."/>
            <person name="Wiebenga A."/>
            <person name="Kun R.S."/>
            <person name="Lubbers R.J."/>
            <person name="Makela M.R."/>
            <person name="Barry K."/>
            <person name="Chovatia M."/>
            <person name="Clum A."/>
            <person name="Daum C."/>
            <person name="Haridas S."/>
            <person name="He G."/>
            <person name="LaButti K."/>
            <person name="Lipzen A."/>
            <person name="Mondo S."/>
            <person name="Riley R."/>
            <person name="Salamov A."/>
            <person name="Simmons B.A."/>
            <person name="Magnuson J.K."/>
            <person name="Henrissat B."/>
            <person name="Mortensen U.H."/>
            <person name="Larsen T.O."/>
            <person name="Devries R.P."/>
            <person name="Grigoriev I.V."/>
            <person name="Machida M."/>
            <person name="Baker S.E."/>
            <person name="Andersen M.R."/>
        </authorList>
    </citation>
    <scope>NUCLEOTIDE SEQUENCE [LARGE SCALE GENOMIC DNA]</scope>
    <source>
        <strain evidence="2">CBS 130017</strain>
    </source>
</reference>
<evidence type="ECO:0000313" key="1">
    <source>
        <dbReference type="EMBL" id="KAE8322660.1"/>
    </source>
</evidence>
<accession>A0A5N6WTC8</accession>